<accession>A0A5S6Q0C1</accession>
<evidence type="ECO:0000313" key="2">
    <source>
        <dbReference type="WBParaSite" id="TMUE_0000000663.1"/>
    </source>
</evidence>
<dbReference type="Proteomes" id="UP000046395">
    <property type="component" value="Unassembled WGS sequence"/>
</dbReference>
<dbReference type="AlphaFoldDB" id="A0A5S6Q0C1"/>
<dbReference type="SUPFAM" id="SSF56672">
    <property type="entry name" value="DNA/RNA polymerases"/>
    <property type="match status" value="1"/>
</dbReference>
<dbReference type="InterPro" id="IPR043502">
    <property type="entry name" value="DNA/RNA_pol_sf"/>
</dbReference>
<sequence>MTRALLRHGTSNRSLELVSNLLADSYTTIEHSTGRSDLVPMTCGVKQGDPISPLLFSLVLYELLDELEVIGAGYAFADCLQLSCLALLMTFY</sequence>
<name>A0A5S6Q0C1_TRIMR</name>
<organism evidence="1 2">
    <name type="scientific">Trichuris muris</name>
    <name type="common">Mouse whipworm</name>
    <dbReference type="NCBI Taxonomy" id="70415"/>
    <lineage>
        <taxon>Eukaryota</taxon>
        <taxon>Metazoa</taxon>
        <taxon>Ecdysozoa</taxon>
        <taxon>Nematoda</taxon>
        <taxon>Enoplea</taxon>
        <taxon>Dorylaimia</taxon>
        <taxon>Trichinellida</taxon>
        <taxon>Trichuridae</taxon>
        <taxon>Trichuris</taxon>
    </lineage>
</organism>
<keyword evidence="1" id="KW-1185">Reference proteome</keyword>
<dbReference type="WBParaSite" id="TMUE_0000000663.1">
    <property type="protein sequence ID" value="TMUE_0000000663.1"/>
    <property type="gene ID" value="WBGene00296595"/>
</dbReference>
<protein>
    <submittedName>
        <fullName evidence="2">Reverse transcriptase domain-containing protein</fullName>
    </submittedName>
</protein>
<proteinExistence type="predicted"/>
<reference evidence="2" key="1">
    <citation type="submission" date="2019-12" db="UniProtKB">
        <authorList>
            <consortium name="WormBaseParasite"/>
        </authorList>
    </citation>
    <scope>IDENTIFICATION</scope>
</reference>
<evidence type="ECO:0000313" key="1">
    <source>
        <dbReference type="Proteomes" id="UP000046395"/>
    </source>
</evidence>